<evidence type="ECO:0000313" key="3">
    <source>
        <dbReference type="EMBL" id="ALJ26974.1"/>
    </source>
</evidence>
<dbReference type="Pfam" id="PF24098">
    <property type="entry name" value="DUF7380"/>
    <property type="match status" value="1"/>
</dbReference>
<reference evidence="3 4" key="1">
    <citation type="journal article" date="2015" name="Genome Announc.">
        <title>Complete Genome Sequencing of Stenotrophomonas acidaminiphila ZAC14D2_NAIMI4_2, a Multidrug-Resistant Strain Isolated from Sediments of a Polluted River in Mexico, Uncovers New Antibiotic Resistance Genes and a Novel Class-II Lasso Peptide Biosynthesis Gene Cluster.</title>
        <authorList>
            <person name="Vinuesa P."/>
            <person name="Ochoa-Sanchez L.E."/>
        </authorList>
    </citation>
    <scope>NUCLEOTIDE SEQUENCE [LARGE SCALE GENOMIC DNA]</scope>
    <source>
        <strain evidence="3 4">ZAC14D2_NAIMI4_2</strain>
    </source>
</reference>
<sequence length="614" mass="69083">MGILGNALAPDAIRAVELARHLEGLDDWASSAWRHCSILATRSQDLAAQGLANEASVVSLLAATTSLRLSAGTPNNVFHRSRRSGDPDAIRIEDFDADDIACLQILSENLDDPWLRARVADVASVAGRSLGLKMWHFGQLAAKAYLEHCEQVMCTDGAVSSRDEIQRGVDLAAMYEKRNADLQLRYWTLIEAGIRHSLDQGWPGVFLPLSELVRARNRALGAQLAPLFEDYAVRYAHQGQGYQPDNAQTCFEIAARFWERGRDDAAARRCQQGAAEVLITRSRLPASAMLKADWMSEGIAKLRQYGGNRDRVRELQDELADVRRTILDEMQMQEFPIDIRDLIEFVRATVVGPTDHDGLMQLAYGIGQGARYDNVRKSVLDANANHSIADFFTRVSYNEHGVPVSKREAFDRTNEDQILQKMIEQVREIDSTIYTPTIFEAIDVYCEKFEPSLNAVLLYMHQSPCVPDGHEDSVALGLTAGFNYDWLEVAAYLIPQSEAIVRNIFKRERVNTLVNRDDGTEEEMSLNQLLESPHAAEALGKDNVFQLRALLTERAGFNLRNLYSHGLLTDDAVHNNGLFMLWWLLLRMTLFVPWGIEWHRKRMDDARENAAAGR</sequence>
<accession>A0A0S1AW08</accession>
<evidence type="ECO:0000259" key="1">
    <source>
        <dbReference type="Pfam" id="PF13910"/>
    </source>
</evidence>
<keyword evidence="4" id="KW-1185">Reference proteome</keyword>
<feature type="domain" description="DUF4209" evidence="1">
    <location>
        <begin position="498"/>
        <end position="587"/>
    </location>
</feature>
<dbReference type="Pfam" id="PF13910">
    <property type="entry name" value="DUF4209"/>
    <property type="match status" value="1"/>
</dbReference>
<dbReference type="InterPro" id="IPR055804">
    <property type="entry name" value="DUF7380"/>
</dbReference>
<organism evidence="3 4">
    <name type="scientific">Stenotrophomonas acidaminiphila</name>
    <dbReference type="NCBI Taxonomy" id="128780"/>
    <lineage>
        <taxon>Bacteria</taxon>
        <taxon>Pseudomonadati</taxon>
        <taxon>Pseudomonadota</taxon>
        <taxon>Gammaproteobacteria</taxon>
        <taxon>Lysobacterales</taxon>
        <taxon>Lysobacteraceae</taxon>
        <taxon>Stenotrophomonas</taxon>
    </lineage>
</organism>
<dbReference type="AlphaFoldDB" id="A0A0S1AW08"/>
<evidence type="ECO:0000313" key="4">
    <source>
        <dbReference type="Proteomes" id="UP000061010"/>
    </source>
</evidence>
<feature type="domain" description="DUF7380" evidence="2">
    <location>
        <begin position="39"/>
        <end position="181"/>
    </location>
</feature>
<dbReference type="KEGG" id="sacz:AOT14_05290"/>
<dbReference type="InterPro" id="IPR025209">
    <property type="entry name" value="DUF4209"/>
</dbReference>
<dbReference type="PATRIC" id="fig|128780.6.peg.539"/>
<evidence type="ECO:0000259" key="2">
    <source>
        <dbReference type="Pfam" id="PF24098"/>
    </source>
</evidence>
<dbReference type="EMBL" id="CP012900">
    <property type="protein sequence ID" value="ALJ26974.1"/>
    <property type="molecule type" value="Genomic_DNA"/>
</dbReference>
<protein>
    <submittedName>
        <fullName evidence="3">Uncharacterized protein</fullName>
    </submittedName>
</protein>
<name>A0A0S1AW08_9GAMM</name>
<dbReference type="Proteomes" id="UP000061010">
    <property type="component" value="Chromosome"/>
</dbReference>
<gene>
    <name evidence="3" type="ORF">AOT14_05290</name>
</gene>
<proteinExistence type="predicted"/>